<proteinExistence type="predicted"/>
<reference evidence="3" key="1">
    <citation type="submission" date="2022-03" db="EMBL/GenBank/DDBJ databases">
        <authorList>
            <person name="Tunstrom K."/>
        </authorList>
    </citation>
    <scope>NUCLEOTIDE SEQUENCE</scope>
</reference>
<dbReference type="EMBL" id="CAKOGL010000015">
    <property type="protein sequence ID" value="CAH2095074.1"/>
    <property type="molecule type" value="Genomic_DNA"/>
</dbReference>
<comment type="caution">
    <text evidence="3">The sequence shown here is derived from an EMBL/GenBank/DDBJ whole genome shotgun (WGS) entry which is preliminary data.</text>
</comment>
<dbReference type="Proteomes" id="UP001153954">
    <property type="component" value="Unassembled WGS sequence"/>
</dbReference>
<accession>A0AAU9U5H3</accession>
<evidence type="ECO:0000313" key="4">
    <source>
        <dbReference type="Proteomes" id="UP001153954"/>
    </source>
</evidence>
<evidence type="ECO:0000256" key="2">
    <source>
        <dbReference type="SAM" id="MobiDB-lite"/>
    </source>
</evidence>
<sequence length="130" mass="14887">MNALQGNDGSQPDLSNLDTTDLETQNISMRKRKVPDDNFEIQFKEFKREILALIKDFGRSQAENTSMIRKDISLIKEQITDIKNTTDLLMAENNNFKAQIEDLKSSVNDTQEKVKVLENGLHMIQSKQLS</sequence>
<keyword evidence="4" id="KW-1185">Reference proteome</keyword>
<feature type="compositionally biased region" description="Polar residues" evidence="2">
    <location>
        <begin position="1"/>
        <end position="28"/>
    </location>
</feature>
<dbReference type="AlphaFoldDB" id="A0AAU9U5H3"/>
<gene>
    <name evidence="3" type="ORF">EEDITHA_LOCUS10567</name>
</gene>
<feature type="coiled-coil region" evidence="1">
    <location>
        <begin position="93"/>
        <end position="120"/>
    </location>
</feature>
<evidence type="ECO:0000256" key="1">
    <source>
        <dbReference type="SAM" id="Coils"/>
    </source>
</evidence>
<protein>
    <submittedName>
        <fullName evidence="3">Uncharacterized protein</fullName>
    </submittedName>
</protein>
<name>A0AAU9U5H3_EUPED</name>
<feature type="region of interest" description="Disordered" evidence="2">
    <location>
        <begin position="1"/>
        <end position="29"/>
    </location>
</feature>
<keyword evidence="1" id="KW-0175">Coiled coil</keyword>
<evidence type="ECO:0000313" key="3">
    <source>
        <dbReference type="EMBL" id="CAH2095074.1"/>
    </source>
</evidence>
<organism evidence="3 4">
    <name type="scientific">Euphydryas editha</name>
    <name type="common">Edith's checkerspot</name>
    <dbReference type="NCBI Taxonomy" id="104508"/>
    <lineage>
        <taxon>Eukaryota</taxon>
        <taxon>Metazoa</taxon>
        <taxon>Ecdysozoa</taxon>
        <taxon>Arthropoda</taxon>
        <taxon>Hexapoda</taxon>
        <taxon>Insecta</taxon>
        <taxon>Pterygota</taxon>
        <taxon>Neoptera</taxon>
        <taxon>Endopterygota</taxon>
        <taxon>Lepidoptera</taxon>
        <taxon>Glossata</taxon>
        <taxon>Ditrysia</taxon>
        <taxon>Papilionoidea</taxon>
        <taxon>Nymphalidae</taxon>
        <taxon>Nymphalinae</taxon>
        <taxon>Euphydryas</taxon>
    </lineage>
</organism>